<keyword evidence="2" id="KW-0143">Chaperone</keyword>
<dbReference type="PANTHER" id="PTHR14021">
    <property type="entry name" value="IRON-SULFUR CLUSTER CO-CHAPERONE PROTEIN HSCB"/>
    <property type="match status" value="1"/>
</dbReference>
<name>A0A553IDI7_9PEZI</name>
<dbReference type="Proteomes" id="UP000319160">
    <property type="component" value="Unassembled WGS sequence"/>
</dbReference>
<dbReference type="InterPro" id="IPR004640">
    <property type="entry name" value="HscB"/>
</dbReference>
<dbReference type="OrthoDB" id="3210378at2759"/>
<dbReference type="AlphaFoldDB" id="A0A553IDI7"/>
<feature type="compositionally biased region" description="Low complexity" evidence="3">
    <location>
        <begin position="97"/>
        <end position="111"/>
    </location>
</feature>
<comment type="caution">
    <text evidence="5">The sequence shown here is derived from an EMBL/GenBank/DDBJ whole genome shotgun (WGS) entry which is preliminary data.</text>
</comment>
<protein>
    <recommendedName>
        <fullName evidence="4">Co-chaperone HscB C-terminal oligomerisation domain-containing protein</fullName>
    </recommendedName>
</protein>
<dbReference type="SUPFAM" id="SSF52058">
    <property type="entry name" value="L domain-like"/>
    <property type="match status" value="1"/>
</dbReference>
<feature type="domain" description="Co-chaperone HscB C-terminal oligomerisation" evidence="4">
    <location>
        <begin position="1094"/>
        <end position="1165"/>
    </location>
</feature>
<feature type="region of interest" description="Disordered" evidence="3">
    <location>
        <begin position="76"/>
        <end position="114"/>
    </location>
</feature>
<dbReference type="InterPro" id="IPR036386">
    <property type="entry name" value="HscB_C_sf"/>
</dbReference>
<accession>A0A553IDI7</accession>
<evidence type="ECO:0000256" key="2">
    <source>
        <dbReference type="ARBA" id="ARBA00023186"/>
    </source>
</evidence>
<feature type="region of interest" description="Disordered" evidence="3">
    <location>
        <begin position="717"/>
        <end position="749"/>
    </location>
</feature>
<evidence type="ECO:0000259" key="4">
    <source>
        <dbReference type="Pfam" id="PF07743"/>
    </source>
</evidence>
<dbReference type="SUPFAM" id="SSF46565">
    <property type="entry name" value="Chaperone J-domain"/>
    <property type="match status" value="1"/>
</dbReference>
<gene>
    <name evidence="5" type="ORF">FHL15_000901</name>
</gene>
<evidence type="ECO:0000256" key="3">
    <source>
        <dbReference type="SAM" id="MobiDB-lite"/>
    </source>
</evidence>
<dbReference type="Gene3D" id="3.80.10.10">
    <property type="entry name" value="Ribonuclease Inhibitor"/>
    <property type="match status" value="1"/>
</dbReference>
<evidence type="ECO:0000313" key="5">
    <source>
        <dbReference type="EMBL" id="TRX98256.1"/>
    </source>
</evidence>
<organism evidence="5 6">
    <name type="scientific">Xylaria flabelliformis</name>
    <dbReference type="NCBI Taxonomy" id="2512241"/>
    <lineage>
        <taxon>Eukaryota</taxon>
        <taxon>Fungi</taxon>
        <taxon>Dikarya</taxon>
        <taxon>Ascomycota</taxon>
        <taxon>Pezizomycotina</taxon>
        <taxon>Sordariomycetes</taxon>
        <taxon>Xylariomycetidae</taxon>
        <taxon>Xylariales</taxon>
        <taxon>Xylariaceae</taxon>
        <taxon>Xylaria</taxon>
    </lineage>
</organism>
<dbReference type="GO" id="GO:0001671">
    <property type="term" value="F:ATPase activator activity"/>
    <property type="evidence" value="ECO:0007669"/>
    <property type="project" value="InterPro"/>
</dbReference>
<feature type="region of interest" description="Disordered" evidence="3">
    <location>
        <begin position="23"/>
        <end position="62"/>
    </location>
</feature>
<dbReference type="Pfam" id="PF07743">
    <property type="entry name" value="HSCB_C"/>
    <property type="match status" value="1"/>
</dbReference>
<dbReference type="Gene3D" id="1.10.287.110">
    <property type="entry name" value="DnaJ domain"/>
    <property type="match status" value="1"/>
</dbReference>
<dbReference type="SUPFAM" id="SSF47144">
    <property type="entry name" value="HSC20 (HSCB), C-terminal oligomerisation domain"/>
    <property type="match status" value="1"/>
</dbReference>
<reference evidence="6" key="1">
    <citation type="submission" date="2019-06" db="EMBL/GenBank/DDBJ databases">
        <title>Draft genome sequence of the griseofulvin-producing fungus Xylaria cubensis strain G536.</title>
        <authorList>
            <person name="Mead M.E."/>
            <person name="Raja H.A."/>
            <person name="Steenwyk J.L."/>
            <person name="Knowles S.L."/>
            <person name="Oberlies N.H."/>
            <person name="Rokas A."/>
        </authorList>
    </citation>
    <scope>NUCLEOTIDE SEQUENCE [LARGE SCALE GENOMIC DNA]</scope>
    <source>
        <strain evidence="6">G536</strain>
    </source>
</reference>
<proteinExistence type="inferred from homology"/>
<dbReference type="GO" id="GO:0051087">
    <property type="term" value="F:protein-folding chaperone binding"/>
    <property type="evidence" value="ECO:0007669"/>
    <property type="project" value="InterPro"/>
</dbReference>
<comment type="similarity">
    <text evidence="1">Belongs to the HscB family.</text>
</comment>
<sequence length="1178" mass="130665">MESSPHPGASWRVSAAYTRVFRARPEARKIKKRSSLPIPIPESAPESASTPVPVQAPVPAPAPTSAYRVSIRETGARYSEEESANTPHHTFRVQALSSNPSSSGTTKSSSTLDQVDSTRIDLVESPVLESTPLQHQRSFSANAAIHRLRSEDNLLKPFPLRATVTRQPRASLHGSGRPGNHSELYAWHNHSGADFAAGMVRSTYDAMGPAYAQRASKMAPAMTGNYAQIDPQSTIYQRRPSSSSSVTSSNDTFDAILASPASSTTSFESWQSTSRKPDYAWQRPAPIKKYRRRRNEGELFAALPEEVLSLILQRLKESHLKPGSASCTTCMMRDLCSIAVSAKKLLKVARVALYEDIQLVGADSPLQKKRLKISYGSRLVLLRRTLRANPGLAILVRSLKAPAVPQGVPADLYQNLVASVIMACPNFEKLVGPLQKYDFSFGRLFHALSTREQLREMHWTLEAPKTDRRRRPSNAAAMLNASNPNYQEAPADLLPEQSYKLRELCMNWMNLTTLSIHCLPGATLTPLSLLPDILADMSSLQSLHLSHLPSTAFNDSNLLSLPALHTLTLSHLPGVSSKGLSSFARRPSSRSIRKLTLHHLDVDSLPTIAQILSNLISLETFVLVQTLTPILTEGEMIWLFPYLASTTVRKLHWDIPTFASTANLADSILAKSIASLGFPALRTLRTPADPEGIFQALCKPLEKVDIASDRYRGLIAKAGSSRPKSPPATPTTPRTPRTPGSEAAKSPFGLDFPMDDQLFPSKVSSNLAHSRLEAQRRLEAARDEPRFTFNLVDEQGKIVETKQMAGFMGEIGSPINYCLTPDAGATDVNGGLIEISDLLGDGGENLKDGNREGCTGRWNTYSGVVVDKKDRERWWHTERGRFRYPETEFRIDRALPHQTQLRLGNMRSSILPPRLTGRVCAFCRQQQQQQQQQRITITRNLHATSTQKRRVPSLPCTSRSQSSMTHAPTSVTRQLFTSSARAQSSQPDAEADTAAPKAKVPQTHYEFFPKTLPEGPPPRGRFHIDVRALRREFLSLQAGAHPDLHPSHMKARAQATSARINEAFKTLENPLLRAQYVLSLRGLDVANDETAKVEDPELLMLVLETRERIEEAEEEGDLEALKIDNEERISECEENLEELFAADEIDAAKAEVVRLRYWVNVRESINNWEKGKPIVLEH</sequence>
<dbReference type="GO" id="GO:0051259">
    <property type="term" value="P:protein complex oligomerization"/>
    <property type="evidence" value="ECO:0007669"/>
    <property type="project" value="InterPro"/>
</dbReference>
<dbReference type="EMBL" id="VFLP01000003">
    <property type="protein sequence ID" value="TRX98256.1"/>
    <property type="molecule type" value="Genomic_DNA"/>
</dbReference>
<dbReference type="Gene3D" id="1.20.1280.20">
    <property type="entry name" value="HscB, C-terminal domain"/>
    <property type="match status" value="1"/>
</dbReference>
<dbReference type="InterPro" id="IPR009073">
    <property type="entry name" value="HscB_oligo_C"/>
</dbReference>
<evidence type="ECO:0000256" key="1">
    <source>
        <dbReference type="ARBA" id="ARBA00010476"/>
    </source>
</evidence>
<dbReference type="InterPro" id="IPR036869">
    <property type="entry name" value="J_dom_sf"/>
</dbReference>
<dbReference type="STRING" id="2512241.A0A553IDI7"/>
<dbReference type="NCBIfam" id="TIGR00714">
    <property type="entry name" value="hscB"/>
    <property type="match status" value="1"/>
</dbReference>
<dbReference type="InterPro" id="IPR032675">
    <property type="entry name" value="LRR_dom_sf"/>
</dbReference>
<keyword evidence="6" id="KW-1185">Reference proteome</keyword>
<dbReference type="GO" id="GO:0005739">
    <property type="term" value="C:mitochondrion"/>
    <property type="evidence" value="ECO:0007669"/>
    <property type="project" value="TreeGrafter"/>
</dbReference>
<dbReference type="PANTHER" id="PTHR14021:SF15">
    <property type="entry name" value="IRON-SULFUR CLUSTER CO-CHAPERONE PROTEIN HSCB"/>
    <property type="match status" value="1"/>
</dbReference>
<evidence type="ECO:0000313" key="6">
    <source>
        <dbReference type="Proteomes" id="UP000319160"/>
    </source>
</evidence>
<feature type="region of interest" description="Disordered" evidence="3">
    <location>
        <begin position="940"/>
        <end position="1000"/>
    </location>
</feature>
<feature type="compositionally biased region" description="Polar residues" evidence="3">
    <location>
        <begin position="955"/>
        <end position="987"/>
    </location>
</feature>
<dbReference type="GO" id="GO:0044571">
    <property type="term" value="P:[2Fe-2S] cluster assembly"/>
    <property type="evidence" value="ECO:0007669"/>
    <property type="project" value="InterPro"/>
</dbReference>